<dbReference type="AlphaFoldDB" id="A0A854NI07"/>
<protein>
    <submittedName>
        <fullName evidence="1">Uncharacterized protein</fullName>
    </submittedName>
</protein>
<comment type="caution">
    <text evidence="1">The sequence shown here is derived from an EMBL/GenBank/DDBJ whole genome shotgun (WGS) entry which is preliminary data.</text>
</comment>
<organism evidence="1 2">
    <name type="scientific">Corynebacterium diphtheriae bv. mitis</name>
    <dbReference type="NCBI Taxonomy" id="1806053"/>
    <lineage>
        <taxon>Bacteria</taxon>
        <taxon>Bacillati</taxon>
        <taxon>Actinomycetota</taxon>
        <taxon>Actinomycetes</taxon>
        <taxon>Mycobacteriales</taxon>
        <taxon>Corynebacteriaceae</taxon>
        <taxon>Corynebacterium</taxon>
    </lineage>
</organism>
<proteinExistence type="predicted"/>
<dbReference type="Proteomes" id="UP000197692">
    <property type="component" value="Unassembled WGS sequence"/>
</dbReference>
<name>A0A854NI07_CORDP</name>
<reference evidence="2" key="1">
    <citation type="submission" date="2016-02" db="EMBL/GenBank/DDBJ databases">
        <title>Genomic analyses of a collection of pathogenic Corynebacterium diphtheriae.</title>
        <authorList>
            <person name="Sangal V."/>
            <person name="Titov L."/>
        </authorList>
    </citation>
    <scope>NUCLEOTIDE SEQUENCE [LARGE SCALE GENOMIC DNA]</scope>
    <source>
        <strain evidence="2">1438</strain>
    </source>
</reference>
<sequence length="65" mass="7263">MVRVSLFLLATPVHQDRVNFRTEIKKAITTVTKFWPDAGITADLKGVTIQRGQPSITIEPKKELG</sequence>
<gene>
    <name evidence="1" type="ORF">AY602_01525</name>
</gene>
<accession>A0A854NI07</accession>
<evidence type="ECO:0000313" key="1">
    <source>
        <dbReference type="EMBL" id="OWM35480.1"/>
    </source>
</evidence>
<dbReference type="EMBL" id="LSZF01000018">
    <property type="protein sequence ID" value="OWM35480.1"/>
    <property type="molecule type" value="Genomic_DNA"/>
</dbReference>
<evidence type="ECO:0000313" key="2">
    <source>
        <dbReference type="Proteomes" id="UP000197692"/>
    </source>
</evidence>